<protein>
    <submittedName>
        <fullName evidence="5">DNA polymerase-3 subunit epsilon</fullName>
    </submittedName>
</protein>
<dbReference type="SUPFAM" id="SSF53098">
    <property type="entry name" value="Ribonuclease H-like"/>
    <property type="match status" value="1"/>
</dbReference>
<dbReference type="Pfam" id="PF00929">
    <property type="entry name" value="RNase_T"/>
    <property type="match status" value="1"/>
</dbReference>
<comment type="caution">
    <text evidence="5">The sequence shown here is derived from an EMBL/GenBank/DDBJ whole genome shotgun (WGS) entry which is preliminary data.</text>
</comment>
<evidence type="ECO:0000313" key="5">
    <source>
        <dbReference type="EMBL" id="PFG75178.1"/>
    </source>
</evidence>
<evidence type="ECO:0000256" key="3">
    <source>
        <dbReference type="ARBA" id="ARBA00022839"/>
    </source>
</evidence>
<dbReference type="Gene3D" id="3.30.420.10">
    <property type="entry name" value="Ribonuclease H-like superfamily/Ribonuclease H"/>
    <property type="match status" value="1"/>
</dbReference>
<organism evidence="5 6">
    <name type="scientific">Tepidiforma thermophila (strain KCTC 52669 / CGMCC 1.13589 / G233)</name>
    <dbReference type="NCBI Taxonomy" id="2761530"/>
    <lineage>
        <taxon>Bacteria</taxon>
        <taxon>Bacillati</taxon>
        <taxon>Chloroflexota</taxon>
        <taxon>Tepidiformia</taxon>
        <taxon>Tepidiformales</taxon>
        <taxon>Tepidiformaceae</taxon>
        <taxon>Tepidiforma</taxon>
    </lineage>
</organism>
<feature type="domain" description="Exonuclease" evidence="4">
    <location>
        <begin position="36"/>
        <end position="211"/>
    </location>
</feature>
<dbReference type="GO" id="GO:0008408">
    <property type="term" value="F:3'-5' exonuclease activity"/>
    <property type="evidence" value="ECO:0007669"/>
    <property type="project" value="TreeGrafter"/>
</dbReference>
<dbReference type="RefSeq" id="WP_098504512.1">
    <property type="nucleotide sequence ID" value="NZ_PDJQ01000001.1"/>
</dbReference>
<dbReference type="AlphaFoldDB" id="A0A2A9HH90"/>
<reference evidence="5 6" key="1">
    <citation type="submission" date="2017-09" db="EMBL/GenBank/DDBJ databases">
        <title>Sequencing the genomes of two abundant thermophiles in Great Basin hot springs: Thermocrinis jamiesonii and novel Chloroflexi Thermoflexus hugenholtzii.</title>
        <authorList>
            <person name="Hedlund B."/>
        </authorList>
    </citation>
    <scope>NUCLEOTIDE SEQUENCE [LARGE SCALE GENOMIC DNA]</scope>
    <source>
        <strain evidence="5 6">G233</strain>
    </source>
</reference>
<sequence>MEALHSLLGLGLRRLDAEGRLTGEPAGQELLEGVTALFVVDLEMSGPNPQVHEILDIGGVRAALVPGLPEEEAWSARVRPRRIGNAVPAALKVVGYSPKAWKTALELEAAMDRFAAVGRDAVIAGWGMAQDLAFLAEAFRALGSPWPFALAALDVQVIARALLRGNGEVDRFNLGHVADRLGIGRMGEHGALADAYATYDVLVKLVERVARLTAERER</sequence>
<keyword evidence="6" id="KW-1185">Reference proteome</keyword>
<dbReference type="InterPro" id="IPR036397">
    <property type="entry name" value="RNaseH_sf"/>
</dbReference>
<dbReference type="EMBL" id="PDJQ01000001">
    <property type="protein sequence ID" value="PFG75178.1"/>
    <property type="molecule type" value="Genomic_DNA"/>
</dbReference>
<dbReference type="Proteomes" id="UP000223071">
    <property type="component" value="Unassembled WGS sequence"/>
</dbReference>
<evidence type="ECO:0000259" key="4">
    <source>
        <dbReference type="SMART" id="SM00479"/>
    </source>
</evidence>
<dbReference type="GO" id="GO:0003676">
    <property type="term" value="F:nucleic acid binding"/>
    <property type="evidence" value="ECO:0007669"/>
    <property type="project" value="InterPro"/>
</dbReference>
<proteinExistence type="predicted"/>
<accession>A0A2A9HH90</accession>
<dbReference type="SMART" id="SM00479">
    <property type="entry name" value="EXOIII"/>
    <property type="match status" value="1"/>
</dbReference>
<keyword evidence="1" id="KW-0540">Nuclease</keyword>
<evidence type="ECO:0000256" key="1">
    <source>
        <dbReference type="ARBA" id="ARBA00022722"/>
    </source>
</evidence>
<evidence type="ECO:0000313" key="6">
    <source>
        <dbReference type="Proteomes" id="UP000223071"/>
    </source>
</evidence>
<keyword evidence="2" id="KW-0378">Hydrolase</keyword>
<dbReference type="PANTHER" id="PTHR30231:SF4">
    <property type="entry name" value="PROTEIN NEN2"/>
    <property type="match status" value="1"/>
</dbReference>
<dbReference type="PANTHER" id="PTHR30231">
    <property type="entry name" value="DNA POLYMERASE III SUBUNIT EPSILON"/>
    <property type="match status" value="1"/>
</dbReference>
<name>A0A2A9HH90_TEPT2</name>
<dbReference type="InterPro" id="IPR013520">
    <property type="entry name" value="Ribonucl_H"/>
</dbReference>
<keyword evidence="3" id="KW-0269">Exonuclease</keyword>
<gene>
    <name evidence="5" type="ORF">A9A59_2444</name>
</gene>
<dbReference type="CDD" id="cd06127">
    <property type="entry name" value="DEDDh"/>
    <property type="match status" value="1"/>
</dbReference>
<evidence type="ECO:0000256" key="2">
    <source>
        <dbReference type="ARBA" id="ARBA00022801"/>
    </source>
</evidence>
<dbReference type="InterPro" id="IPR012337">
    <property type="entry name" value="RNaseH-like_sf"/>
</dbReference>